<gene>
    <name evidence="9" type="ORF">KC19_5G006600</name>
</gene>
<dbReference type="InterPro" id="IPR009091">
    <property type="entry name" value="RCC1/BLIP-II"/>
</dbReference>
<dbReference type="InterPro" id="IPR058923">
    <property type="entry name" value="RCC1-like_dom"/>
</dbReference>
<dbReference type="CDD" id="cd00078">
    <property type="entry name" value="HECTc"/>
    <property type="match status" value="1"/>
</dbReference>
<evidence type="ECO:0000256" key="2">
    <source>
        <dbReference type="ARBA" id="ARBA00022490"/>
    </source>
</evidence>
<evidence type="ECO:0000313" key="10">
    <source>
        <dbReference type="Proteomes" id="UP000822688"/>
    </source>
</evidence>
<dbReference type="GO" id="GO:0061630">
    <property type="term" value="F:ubiquitin protein ligase activity"/>
    <property type="evidence" value="ECO:0007669"/>
    <property type="project" value="TreeGrafter"/>
</dbReference>
<dbReference type="SUPFAM" id="SSF50985">
    <property type="entry name" value="RCC1/BLIP-II"/>
    <property type="match status" value="2"/>
</dbReference>
<dbReference type="AlphaFoldDB" id="A0A8T0HXG8"/>
<evidence type="ECO:0000256" key="1">
    <source>
        <dbReference type="ARBA" id="ARBA00004496"/>
    </source>
</evidence>
<dbReference type="PROSITE" id="PS50237">
    <property type="entry name" value="HECT"/>
    <property type="match status" value="1"/>
</dbReference>
<dbReference type="Gene3D" id="2.130.10.30">
    <property type="entry name" value="Regulator of chromosome condensation 1/beta-lactamase-inhibitor protein II"/>
    <property type="match status" value="2"/>
</dbReference>
<sequence length="1059" mass="116936">MRISGVAVYAWGRGDEGQLGVGDESDHPSPTPISAFAGKDIVHVAAGEYHTAFLTDEGEVYTTGNNDYGQLGARGQGKHVVPMRVAALDTHIVTHIACGSTHTVAVTETGALASWGGAEFGQLGFEGGSMVDGVQPRIVKGSRDLHFARVAAGVAHTLALTGSGDVYSFGQGSNGALGHGNLDSCSTPSIVKSLWSLGITQVACGEYHSVALTVDGQIFTWGRGKYGQLGHGTSQNGNFPVAVKALADHHVAQIACGGDHTIAVNSNGQIFSWGRGLWGQTGHGTKEDMLSPKQVQGLEGKLVVQATAGARHSVVLLDNGEVYGWGDCEQGQLGTSVSDTQLSPKLLLSFEDGKRPLFVVAGGEHTLIVCEKVLEDLDTPLSESLGGSVLISGTRVKVVDNRHGHGLRPMKMPSLLHLVQNAAASPRGLPVLAHALEDIFSSVKFLTVAFTQPASRNMDEENNKIAGRIRNEGEDVEGPELDVELVHSIYYGVLQLHNPEMVQKLGEAMLRLFQNVEMYMDTVPESRWTKVLLIGLQSPLIGEKGLGDTISIRLFAVFLRISASAEKKISQWLRTYPKEIFGGRFVRGIQRFISNRENHLTSGRDRIAQDIVTALQVLLLLYRADNNEDLIPFSEFYSTSISDHASLEDDYLRWSQVAYPKEAPLVAFCQLPFVLTPDAKSKILQIEATIQKSKQFQLSIMAQLLGAVLESPFLVLTIRRSNLIADSLRQLVEHECDFKKPLKVIFEGEAGVDEGGVTKEFFQLLIRELFNVSYGMFVYNEETRRFWFNRNSMETEHEFRLMGNILGLAIYNGVILDIHFPMAVYKKLMREPVSLKDLRDLQPQVAKGLEELLVYEGDVESTYCQTFQVTYEYFGEMKTHDLVEGGDIPVTNDNRERYVDLYVKYLLEDSIHEQFDAFYDGFYQVCGGPALGLFRHEELELLICGLPHFDFDALERVTVYQNGYTKDSTIIKWFWEVVKSMSLDEKKQLLFFTTGNDRAPVGGLATLKFIITRNGDDTDRLPTAHTCFNVLMLPNYSSKEKFENRLKLAIANSTGFGLQ</sequence>
<feature type="repeat" description="RCC1" evidence="7">
    <location>
        <begin position="216"/>
        <end position="267"/>
    </location>
</feature>
<name>A0A8T0HXG8_CERPU</name>
<dbReference type="SMART" id="SM00119">
    <property type="entry name" value="HECTc"/>
    <property type="match status" value="1"/>
</dbReference>
<keyword evidence="4" id="KW-0677">Repeat</keyword>
<keyword evidence="10" id="KW-1185">Reference proteome</keyword>
<feature type="domain" description="HECT" evidence="8">
    <location>
        <begin position="734"/>
        <end position="1059"/>
    </location>
</feature>
<feature type="repeat" description="RCC1" evidence="7">
    <location>
        <begin position="320"/>
        <end position="372"/>
    </location>
</feature>
<keyword evidence="3" id="KW-0808">Transferase</keyword>
<dbReference type="Gene3D" id="3.90.1750.10">
    <property type="entry name" value="Hect, E3 ligase catalytic domains"/>
    <property type="match status" value="1"/>
</dbReference>
<evidence type="ECO:0000256" key="7">
    <source>
        <dbReference type="PROSITE-ProRule" id="PRU00235"/>
    </source>
</evidence>
<keyword evidence="2" id="KW-0963">Cytoplasm</keyword>
<evidence type="ECO:0000256" key="5">
    <source>
        <dbReference type="ARBA" id="ARBA00022786"/>
    </source>
</evidence>
<organism evidence="9 10">
    <name type="scientific">Ceratodon purpureus</name>
    <name type="common">Fire moss</name>
    <name type="synonym">Dicranum purpureum</name>
    <dbReference type="NCBI Taxonomy" id="3225"/>
    <lineage>
        <taxon>Eukaryota</taxon>
        <taxon>Viridiplantae</taxon>
        <taxon>Streptophyta</taxon>
        <taxon>Embryophyta</taxon>
        <taxon>Bryophyta</taxon>
        <taxon>Bryophytina</taxon>
        <taxon>Bryopsida</taxon>
        <taxon>Dicranidae</taxon>
        <taxon>Pseudoditrichales</taxon>
        <taxon>Ditrichaceae</taxon>
        <taxon>Ceratodon</taxon>
    </lineage>
</organism>
<dbReference type="GO" id="GO:0005737">
    <property type="term" value="C:cytoplasm"/>
    <property type="evidence" value="ECO:0007669"/>
    <property type="project" value="UniProtKB-SubCell"/>
</dbReference>
<keyword evidence="5 6" id="KW-0833">Ubl conjugation pathway</keyword>
<feature type="repeat" description="RCC1" evidence="7">
    <location>
        <begin position="110"/>
        <end position="163"/>
    </location>
</feature>
<accession>A0A8T0HXG8</accession>
<feature type="active site" description="Glycyl thioester intermediate" evidence="6">
    <location>
        <position position="1027"/>
    </location>
</feature>
<dbReference type="Gene3D" id="3.30.2410.10">
    <property type="entry name" value="Hect, E3 ligase catalytic domain"/>
    <property type="match status" value="1"/>
</dbReference>
<protein>
    <recommendedName>
        <fullName evidence="8">HECT domain-containing protein</fullName>
    </recommendedName>
</protein>
<dbReference type="PRINTS" id="PR00633">
    <property type="entry name" value="RCCNDNSATION"/>
</dbReference>
<dbReference type="FunFam" id="3.30.2410.10:FF:000003">
    <property type="entry name" value="probable E3 ubiquitin-protein ligase HERC4 isoform X1"/>
    <property type="match status" value="1"/>
</dbReference>
<comment type="caution">
    <text evidence="9">The sequence shown here is derived from an EMBL/GenBank/DDBJ whole genome shotgun (WGS) entry which is preliminary data.</text>
</comment>
<evidence type="ECO:0000259" key="8">
    <source>
        <dbReference type="PROSITE" id="PS50237"/>
    </source>
</evidence>
<dbReference type="SUPFAM" id="SSF56204">
    <property type="entry name" value="Hect, E3 ligase catalytic domain"/>
    <property type="match status" value="1"/>
</dbReference>
<dbReference type="InterPro" id="IPR000569">
    <property type="entry name" value="HECT_dom"/>
</dbReference>
<dbReference type="PANTHER" id="PTHR45622:SF60">
    <property type="entry name" value="UBIQUITIN-PROTEIN LIGASE E3A"/>
    <property type="match status" value="1"/>
</dbReference>
<proteinExistence type="predicted"/>
<feature type="repeat" description="RCC1" evidence="7">
    <location>
        <begin position="164"/>
        <end position="215"/>
    </location>
</feature>
<dbReference type="InterPro" id="IPR035983">
    <property type="entry name" value="Hect_E3_ubiquitin_ligase"/>
</dbReference>
<evidence type="ECO:0000256" key="4">
    <source>
        <dbReference type="ARBA" id="ARBA00022737"/>
    </source>
</evidence>
<dbReference type="Pfam" id="PF25390">
    <property type="entry name" value="WD40_RLD"/>
    <property type="match status" value="1"/>
</dbReference>
<feature type="repeat" description="RCC1" evidence="7">
    <location>
        <begin position="58"/>
        <end position="109"/>
    </location>
</feature>
<comment type="subcellular location">
    <subcellularLocation>
        <location evidence="1">Cytoplasm</location>
    </subcellularLocation>
</comment>
<dbReference type="EMBL" id="CM026425">
    <property type="protein sequence ID" value="KAG0575477.1"/>
    <property type="molecule type" value="Genomic_DNA"/>
</dbReference>
<dbReference type="Gene3D" id="3.30.2160.10">
    <property type="entry name" value="Hect, E3 ligase catalytic domain"/>
    <property type="match status" value="1"/>
</dbReference>
<dbReference type="InterPro" id="IPR051709">
    <property type="entry name" value="Ub-ligase/GTPase-reg"/>
</dbReference>
<dbReference type="Pfam" id="PF00632">
    <property type="entry name" value="HECT"/>
    <property type="match status" value="1"/>
</dbReference>
<reference evidence="9" key="1">
    <citation type="submission" date="2020-06" db="EMBL/GenBank/DDBJ databases">
        <title>WGS assembly of Ceratodon purpureus strain R40.</title>
        <authorList>
            <person name="Carey S.B."/>
            <person name="Jenkins J."/>
            <person name="Shu S."/>
            <person name="Lovell J.T."/>
            <person name="Sreedasyam A."/>
            <person name="Maumus F."/>
            <person name="Tiley G.P."/>
            <person name="Fernandez-Pozo N."/>
            <person name="Barry K."/>
            <person name="Chen C."/>
            <person name="Wang M."/>
            <person name="Lipzen A."/>
            <person name="Daum C."/>
            <person name="Saski C.A."/>
            <person name="Payton A.C."/>
            <person name="Mcbreen J.C."/>
            <person name="Conrad R.E."/>
            <person name="Kollar L.M."/>
            <person name="Olsson S."/>
            <person name="Huttunen S."/>
            <person name="Landis J.B."/>
            <person name="Wickett N.J."/>
            <person name="Johnson M.G."/>
            <person name="Rensing S.A."/>
            <person name="Grimwood J."/>
            <person name="Schmutz J."/>
            <person name="Mcdaniel S.F."/>
        </authorList>
    </citation>
    <scope>NUCLEOTIDE SEQUENCE</scope>
    <source>
        <strain evidence="9">R40</strain>
    </source>
</reference>
<dbReference type="InterPro" id="IPR000408">
    <property type="entry name" value="Reg_chr_condens"/>
</dbReference>
<dbReference type="FunFam" id="3.30.2160.10:FF:000004">
    <property type="entry name" value="probable E3 ubiquitin-protein ligase HERC4 isoform X1"/>
    <property type="match status" value="1"/>
</dbReference>
<dbReference type="Proteomes" id="UP000822688">
    <property type="component" value="Chromosome 5"/>
</dbReference>
<dbReference type="PROSITE" id="PS50012">
    <property type="entry name" value="RCC1_3"/>
    <property type="match status" value="7"/>
</dbReference>
<dbReference type="PROSITE" id="PS00626">
    <property type="entry name" value="RCC1_2"/>
    <property type="match status" value="4"/>
</dbReference>
<evidence type="ECO:0000256" key="3">
    <source>
        <dbReference type="ARBA" id="ARBA00022679"/>
    </source>
</evidence>
<feature type="repeat" description="RCC1" evidence="7">
    <location>
        <begin position="6"/>
        <end position="57"/>
    </location>
</feature>
<feature type="repeat" description="RCC1" evidence="7">
    <location>
        <begin position="268"/>
        <end position="319"/>
    </location>
</feature>
<evidence type="ECO:0000256" key="6">
    <source>
        <dbReference type="PROSITE-ProRule" id="PRU00104"/>
    </source>
</evidence>
<evidence type="ECO:0000313" key="9">
    <source>
        <dbReference type="EMBL" id="KAG0575477.1"/>
    </source>
</evidence>
<dbReference type="PANTHER" id="PTHR45622">
    <property type="entry name" value="UBIQUITIN-PROTEIN LIGASE E3A-RELATED"/>
    <property type="match status" value="1"/>
</dbReference>